<dbReference type="InterPro" id="IPR039426">
    <property type="entry name" value="TonB-dep_rcpt-like"/>
</dbReference>
<keyword evidence="7 8" id="KW-0998">Cell outer membrane</keyword>
<gene>
    <name evidence="13" type="primary">cirA</name>
    <name evidence="13" type="ORF">GCM10007877_08810</name>
</gene>
<dbReference type="EMBL" id="BSPD01000023">
    <property type="protein sequence ID" value="GLS25167.1"/>
    <property type="molecule type" value="Genomic_DNA"/>
</dbReference>
<evidence type="ECO:0000256" key="10">
    <source>
        <dbReference type="SAM" id="SignalP"/>
    </source>
</evidence>
<dbReference type="AlphaFoldDB" id="A0AA37T9L2"/>
<feature type="domain" description="TonB-dependent receptor plug" evidence="12">
    <location>
        <begin position="70"/>
        <end position="173"/>
    </location>
</feature>
<evidence type="ECO:0000256" key="2">
    <source>
        <dbReference type="ARBA" id="ARBA00022448"/>
    </source>
</evidence>
<dbReference type="Pfam" id="PF07715">
    <property type="entry name" value="Plug"/>
    <property type="match status" value="1"/>
</dbReference>
<evidence type="ECO:0000313" key="14">
    <source>
        <dbReference type="Proteomes" id="UP001156870"/>
    </source>
</evidence>
<feature type="chain" id="PRO_5041280683" evidence="10">
    <location>
        <begin position="35"/>
        <end position="989"/>
    </location>
</feature>
<dbReference type="GO" id="GO:0009279">
    <property type="term" value="C:cell outer membrane"/>
    <property type="evidence" value="ECO:0007669"/>
    <property type="project" value="UniProtKB-SubCell"/>
</dbReference>
<keyword evidence="14" id="KW-1185">Reference proteome</keyword>
<dbReference type="PANTHER" id="PTHR40980">
    <property type="entry name" value="PLUG DOMAIN-CONTAINING PROTEIN"/>
    <property type="match status" value="1"/>
</dbReference>
<dbReference type="PROSITE" id="PS52016">
    <property type="entry name" value="TONB_DEPENDENT_REC_3"/>
    <property type="match status" value="1"/>
</dbReference>
<evidence type="ECO:0000256" key="3">
    <source>
        <dbReference type="ARBA" id="ARBA00022452"/>
    </source>
</evidence>
<dbReference type="InterPro" id="IPR012910">
    <property type="entry name" value="Plug_dom"/>
</dbReference>
<dbReference type="InterPro" id="IPR036942">
    <property type="entry name" value="Beta-barrel_TonB_sf"/>
</dbReference>
<keyword evidence="6 8" id="KW-0472">Membrane</keyword>
<feature type="domain" description="TonB-dependent receptor-like beta-barrel" evidence="11">
    <location>
        <begin position="451"/>
        <end position="954"/>
    </location>
</feature>
<dbReference type="RefSeq" id="WP_232595292.1">
    <property type="nucleotide sequence ID" value="NZ_BSPD01000023.1"/>
</dbReference>
<feature type="signal peptide" evidence="10">
    <location>
        <begin position="1"/>
        <end position="34"/>
    </location>
</feature>
<comment type="similarity">
    <text evidence="8 9">Belongs to the TonB-dependent receptor family.</text>
</comment>
<evidence type="ECO:0000256" key="4">
    <source>
        <dbReference type="ARBA" id="ARBA00022692"/>
    </source>
</evidence>
<proteinExistence type="inferred from homology"/>
<comment type="caution">
    <text evidence="13">The sequence shown here is derived from an EMBL/GenBank/DDBJ whole genome shotgun (WGS) entry which is preliminary data.</text>
</comment>
<protein>
    <submittedName>
        <fullName evidence="13">TonB-dependent receptor</fullName>
    </submittedName>
</protein>
<organism evidence="13 14">
    <name type="scientific">Marinibactrum halimedae</name>
    <dbReference type="NCBI Taxonomy" id="1444977"/>
    <lineage>
        <taxon>Bacteria</taxon>
        <taxon>Pseudomonadati</taxon>
        <taxon>Pseudomonadota</taxon>
        <taxon>Gammaproteobacteria</taxon>
        <taxon>Cellvibrionales</taxon>
        <taxon>Cellvibrionaceae</taxon>
        <taxon>Marinibactrum</taxon>
    </lineage>
</organism>
<keyword evidence="10" id="KW-0732">Signal</keyword>
<reference evidence="13 14" key="1">
    <citation type="journal article" date="2014" name="Int. J. Syst. Evol. Microbiol.">
        <title>Complete genome sequence of Corynebacterium casei LMG S-19264T (=DSM 44701T), isolated from a smear-ripened cheese.</title>
        <authorList>
            <consortium name="US DOE Joint Genome Institute (JGI-PGF)"/>
            <person name="Walter F."/>
            <person name="Albersmeier A."/>
            <person name="Kalinowski J."/>
            <person name="Ruckert C."/>
        </authorList>
    </citation>
    <scope>NUCLEOTIDE SEQUENCE [LARGE SCALE GENOMIC DNA]</scope>
    <source>
        <strain evidence="13 14">NBRC 110095</strain>
    </source>
</reference>
<comment type="subcellular location">
    <subcellularLocation>
        <location evidence="1 8">Cell outer membrane</location>
        <topology evidence="1 8">Multi-pass membrane protein</topology>
    </subcellularLocation>
</comment>
<evidence type="ECO:0000259" key="11">
    <source>
        <dbReference type="Pfam" id="PF00593"/>
    </source>
</evidence>
<dbReference type="SUPFAM" id="SSF56935">
    <property type="entry name" value="Porins"/>
    <property type="match status" value="1"/>
</dbReference>
<dbReference type="PANTHER" id="PTHR40980:SF3">
    <property type="entry name" value="TONB-DEPENDENT RECEPTOR-LIKE BETA-BARREL DOMAIN-CONTAINING PROTEIN"/>
    <property type="match status" value="1"/>
</dbReference>
<dbReference type="Gene3D" id="2.40.170.20">
    <property type="entry name" value="TonB-dependent receptor, beta-barrel domain"/>
    <property type="match status" value="1"/>
</dbReference>
<dbReference type="Gene3D" id="2.170.130.10">
    <property type="entry name" value="TonB-dependent receptor, plug domain"/>
    <property type="match status" value="1"/>
</dbReference>
<dbReference type="Proteomes" id="UP001156870">
    <property type="component" value="Unassembled WGS sequence"/>
</dbReference>
<evidence type="ECO:0000256" key="6">
    <source>
        <dbReference type="ARBA" id="ARBA00023136"/>
    </source>
</evidence>
<dbReference type="InterPro" id="IPR000531">
    <property type="entry name" value="Beta-barrel_TonB"/>
</dbReference>
<accession>A0AA37T9L2</accession>
<keyword evidence="3 8" id="KW-1134">Transmembrane beta strand</keyword>
<dbReference type="Pfam" id="PF00593">
    <property type="entry name" value="TonB_dep_Rec_b-barrel"/>
    <property type="match status" value="1"/>
</dbReference>
<dbReference type="NCBIfam" id="TIGR01782">
    <property type="entry name" value="TonB-Xanth-Caul"/>
    <property type="match status" value="1"/>
</dbReference>
<keyword evidence="5 9" id="KW-0798">TonB box</keyword>
<evidence type="ECO:0000256" key="9">
    <source>
        <dbReference type="RuleBase" id="RU003357"/>
    </source>
</evidence>
<evidence type="ECO:0000313" key="13">
    <source>
        <dbReference type="EMBL" id="GLS25167.1"/>
    </source>
</evidence>
<sequence>MTNNYKNLRFLQEKRFPKTLLSIAMLSAASFASAQQAEPASSDSAELLEEVVVSGIRASMDRNLDIKRMSGAIVDAITAEDIGKFPDKNVADSLQRVPGIVINRDGGEGAQVSIRGLSSDLTFTQLNGNFIASSPGEPSRSFDYTLLPANFIQRVEVFKSPEARLDEGGVGGTVILHTRKPLDMDANSGILNVEATYADVTEEFEPNFSGMYSWKNDDETLGFLVGYTRQERTNRTLSGTAEPGGGWRWIGDSPAVDVNGNEFTDSTRRFGPITDASGTTHEGAWIPQVVGTTVLEESREREGIQLSGQWQPTERMELGVNVYHFSLSQDRTESQFMIPEWRYNPDYLTDVHYDSSGTVVTGVDFANTPDNQNLEFPWILGGYIEEESTSDTYDFNFAYEGDGYHVKAIVGHTESEGGPSESWRAAYKATNPAAGPNSDIVESAAQVAGWNLNGRVNMYTDPNILTNLLNGFGGNADIGSTNSSFAVSDLEEDYMQLDVEFDVEFGIFTTIHTGMKYRSSALHRETRNTFFVEQETIDGLNNGTIDPDDLGDLGYQRIGGNPETRDILNTSPEDNITGGFGINVMPTINWGRYRSIVSSNYEKYTRREPNFIFEVEEDITSAYLQGDFAHNDIRGNVGVRVVQTDVSTLSTDLFTYLIDDIVDGAPRDSNGNLPRTSGEDRLIDVFTPINQDTDYTHVLPSFNIAWDATDYLVVRGALAKTMSRPGLSDLASPQRLTFVSQEWSDDRASENVVQEQGWSGRGGNDGLEPLEAVQADLSVEYYYAEGSAVGAALFSKEIDNFVVPLQISLTNNFDGFRDIVPAGNITIEPFETFANGTDATSRGIELFAQHAFDNGFGLYANYTYNDTNQADVSLNGEKVGESALVGSSEDQYNLSAYYENDDFSVRVSYNRRGEQILGLSDGINTFADEYEQIDVNASVNLTPDLTLTASIINLTEEEEFVRLGNDTSARLLRSSYSGRRAFLGLNYQF</sequence>
<dbReference type="CDD" id="cd01347">
    <property type="entry name" value="ligand_gated_channel"/>
    <property type="match status" value="1"/>
</dbReference>
<keyword evidence="2 8" id="KW-0813">Transport</keyword>
<keyword evidence="13" id="KW-0675">Receptor</keyword>
<evidence type="ECO:0000259" key="12">
    <source>
        <dbReference type="Pfam" id="PF07715"/>
    </source>
</evidence>
<name>A0AA37T9L2_9GAMM</name>
<dbReference type="InterPro" id="IPR037066">
    <property type="entry name" value="Plug_dom_sf"/>
</dbReference>
<keyword evidence="4 8" id="KW-0812">Transmembrane</keyword>
<evidence type="ECO:0000256" key="5">
    <source>
        <dbReference type="ARBA" id="ARBA00023077"/>
    </source>
</evidence>
<evidence type="ECO:0000256" key="1">
    <source>
        <dbReference type="ARBA" id="ARBA00004571"/>
    </source>
</evidence>
<evidence type="ECO:0000256" key="7">
    <source>
        <dbReference type="ARBA" id="ARBA00023237"/>
    </source>
</evidence>
<dbReference type="InterPro" id="IPR010104">
    <property type="entry name" value="TonB_rcpt_bac"/>
</dbReference>
<evidence type="ECO:0000256" key="8">
    <source>
        <dbReference type="PROSITE-ProRule" id="PRU01360"/>
    </source>
</evidence>